<proteinExistence type="predicted"/>
<evidence type="ECO:0000313" key="2">
    <source>
        <dbReference type="EMBL" id="ABG25749.1"/>
    </source>
</evidence>
<sequence>MRSRRKWSGVSETHAMSAQDEEEALEAMRQYAECRREQAQLRHTTNVGAKRTPDPLRTPFVVARCLMDGCVWNDWGGAGMCNTHVVMHRCNAENCLLVRRALSILDVEARVLVGAVPLPCCNRGRAVRSEEQLAQPNYRPVTDVRETSRQARLQSRCTTTRKYIARALPLMISFYRTITGEGFARCYNDFCRAREQKLQKKKQTRRRLPYTTPTNKRDTPRPPRIKHVATQAWHIYRGGILEPVVLQLVRGAAARAVAVLFGEQPFTQAQLRTSASDPELLRAMVLTLLMSMLKYDPVAGYESHVLNSLLYRPRLDLDCTAVQDRIVTFFGKNIRVPPIEQYMYYCDLEYYFNI</sequence>
<dbReference type="KEGG" id="vg:5141295"/>
<feature type="region of interest" description="Disordered" evidence="1">
    <location>
        <begin position="1"/>
        <end position="21"/>
    </location>
</feature>
<accession>Q14VR4</accession>
<dbReference type="RefSeq" id="YP_656699.1">
    <property type="nucleotide sequence ID" value="NC_008211.1"/>
</dbReference>
<name>Q14VR4_9VIRU</name>
<evidence type="ECO:0000313" key="3">
    <source>
        <dbReference type="Proteomes" id="UP000011238"/>
    </source>
</evidence>
<feature type="region of interest" description="Disordered" evidence="1">
    <location>
        <begin position="201"/>
        <end position="223"/>
    </location>
</feature>
<dbReference type="Proteomes" id="UP000011238">
    <property type="component" value="Segment"/>
</dbReference>
<organism evidence="3">
    <name type="scientific">Ranid herpesvirus 1</name>
    <name type="common">Lucke tumor herpesvirus</name>
    <dbReference type="NCBI Taxonomy" id="85655"/>
    <lineage>
        <taxon>Viruses</taxon>
        <taxon>Duplodnaviria</taxon>
        <taxon>Heunggongvirae</taxon>
        <taxon>Peploviricota</taxon>
        <taxon>Herviviricetes</taxon>
        <taxon>Herpesvirales</taxon>
        <taxon>Alloherpesviridae</taxon>
        <taxon>Batravirus</taxon>
        <taxon>Batravirus ranidallo1</taxon>
    </lineage>
</organism>
<protein>
    <submittedName>
        <fullName evidence="2">ORF44</fullName>
    </submittedName>
</protein>
<dbReference type="GeneID" id="5141295"/>
<dbReference type="EMBL" id="DQ665917">
    <property type="protein sequence ID" value="ABG25749.1"/>
    <property type="molecule type" value="Genomic_DNA"/>
</dbReference>
<evidence type="ECO:0000256" key="1">
    <source>
        <dbReference type="SAM" id="MobiDB-lite"/>
    </source>
</evidence>
<reference evidence="2 3" key="2">
    <citation type="journal article" date="2006" name="J. Gen. Virol.">
        <title>Genome sequences of two frog herpesviruses.</title>
        <authorList>
            <person name="Davison A.J."/>
            <person name="Cunningham C."/>
            <person name="Sauerbier W."/>
            <person name="McKinnell R.G."/>
        </authorList>
    </citation>
    <scope>NUCLEOTIDE SEQUENCE [LARGE SCALE GENOMIC DNA]</scope>
    <source>
        <strain evidence="2 3">McKinnell</strain>
    </source>
</reference>
<keyword evidence="3" id="KW-1185">Reference proteome</keyword>
<reference evidence="3" key="1">
    <citation type="journal article" date="1999" name="J. Cancer Res. Clin. Oncol.">
        <title>Genomic studies of the Lucke tumor herpesvirus (RaHV-1).</title>
        <authorList>
            <person name="Davison A.J."/>
            <person name="Sauerbier W."/>
            <person name="Dolan A."/>
            <person name="Addison C."/>
            <person name="McKinnell R.G."/>
        </authorList>
    </citation>
    <scope>NUCLEOTIDE SEQUENCE [LARGE SCALE GENOMIC DNA]</scope>
    <source>
        <strain evidence="3">McKinnell</strain>
    </source>
</reference>